<feature type="region of interest" description="Disordered" evidence="1">
    <location>
        <begin position="314"/>
        <end position="335"/>
    </location>
</feature>
<feature type="compositionally biased region" description="Low complexity" evidence="1">
    <location>
        <begin position="577"/>
        <end position="586"/>
    </location>
</feature>
<feature type="region of interest" description="Disordered" evidence="1">
    <location>
        <begin position="353"/>
        <end position="397"/>
    </location>
</feature>
<feature type="compositionally biased region" description="Polar residues" evidence="1">
    <location>
        <begin position="26"/>
        <end position="37"/>
    </location>
</feature>
<gene>
    <name evidence="2" type="ORF">WJX74_000794</name>
</gene>
<feature type="region of interest" description="Disordered" evidence="1">
    <location>
        <begin position="1"/>
        <end position="114"/>
    </location>
</feature>
<accession>A0AAW1SAS2</accession>
<feature type="compositionally biased region" description="Polar residues" evidence="1">
    <location>
        <begin position="174"/>
        <end position="188"/>
    </location>
</feature>
<feature type="region of interest" description="Disordered" evidence="1">
    <location>
        <begin position="157"/>
        <end position="189"/>
    </location>
</feature>
<feature type="region of interest" description="Disordered" evidence="1">
    <location>
        <begin position="689"/>
        <end position="715"/>
    </location>
</feature>
<feature type="region of interest" description="Disordered" evidence="1">
    <location>
        <begin position="633"/>
        <end position="660"/>
    </location>
</feature>
<feature type="compositionally biased region" description="Polar residues" evidence="1">
    <location>
        <begin position="93"/>
        <end position="108"/>
    </location>
</feature>
<feature type="compositionally biased region" description="Polar residues" evidence="1">
    <location>
        <begin position="48"/>
        <end position="65"/>
    </location>
</feature>
<dbReference type="InterPro" id="IPR023393">
    <property type="entry name" value="START-like_dom_sf"/>
</dbReference>
<evidence type="ECO:0008006" key="4">
    <source>
        <dbReference type="Google" id="ProtNLM"/>
    </source>
</evidence>
<evidence type="ECO:0000256" key="1">
    <source>
        <dbReference type="SAM" id="MobiDB-lite"/>
    </source>
</evidence>
<proteinExistence type="predicted"/>
<sequence length="1119" mass="118485">MGLRKWIKKQSGKRSDKAGRRKTEDQVGSSPAINQAGQARPARPDQAASRTTTSPNATLQQNAGVSTGLPAPMATSVTTVTTPAVSTPGQGPVTGSTTQPVAVSQTTVAPAAPLQRRLTRGSLPPASFQQAHQMPPVPPANPATQVSLADIPATSRMDRAESGGSFVSARSHASEWSQAPSRTASSNLDPLDLGPVSSYDRAAAASKSSALIGGGDRAYRRPDHAAVTQAVIDLEAAAEQPRTPAVLGAASAGGYSQPSMPQQTFASQPVQPSLTAGQLAAAGEQGYSPAGVGLQQHTVAELPQAQQAGALSSFDHTDQHPSTYLPAPEASAQGAQDFRANSQIGQPHMERTMVPSLQGSDGGHAIPTQQTAGLGPSISHAEVEASRQGQQGTATDDQQSNYAFERHSALMQAAGEHERAMQAERSSAGQVNAGTLMQPGHAGTEQPAPAAAVDGPTDEGLLRASYASDRHAALMRAAEAHEQAFQAQADPFPASSGTEPVGGYASDRHAALMKAALAHEQPYDHHDGAPMPAGGHQAGMYHGLNSTSQAYDHHDGIPMPEVGHQAGLPNGTSGTQSADEAAAAGGYASDRHAALMRAAEEHEQRLLQSPQPSPRQELFYVSDRHAALMRAAEQHENRPFEQAADPVAEQGPHNGSEGYGSDRHAALMAAVAAYEQTPEVEQPPEQVRHDAMRSDAPVHASSQHVHPDHGPHQQNGNVLPPMGSASMSQSNGGMYSHELTHNGLPQGDAVLAKQQVTEGYQPAANGHHDQAYLQGASEEHALGHAPAGAVQNKLPASSSSPGPQQDINQLYNGGQNMLRDGRILQAYKLLEQLCQQRGLPFPGKAQQVMPSGPLTAATILQEAARIKQAQADLVSSTSWPVIRDAPGDLSVWYQHKSGSPIHSVRLEGTFATSIECLLAMGREFDLASTWNSYMLDSLILSEPSLFEATLYASNWLPFPFSPCDCIVHAKGYDLAQEDRSLFMLMETPEQAPEKLPGQPLPAAYSKRKHTAMVSGSCMRMQPVQPGPDGKPRTKGSMLVHLDPKVSFVPSWLMTFILKVMSPFAYKQMVQVLEEAFSNPNAEIPRRMAAKPELYARLHERTAASVPWDTSDIIAASKQH</sequence>
<feature type="compositionally biased region" description="Basic and acidic residues" evidence="1">
    <location>
        <begin position="13"/>
        <end position="25"/>
    </location>
</feature>
<reference evidence="2 3" key="1">
    <citation type="journal article" date="2024" name="Nat. Commun.">
        <title>Phylogenomics reveals the evolutionary origins of lichenization in chlorophyte algae.</title>
        <authorList>
            <person name="Puginier C."/>
            <person name="Libourel C."/>
            <person name="Otte J."/>
            <person name="Skaloud P."/>
            <person name="Haon M."/>
            <person name="Grisel S."/>
            <person name="Petersen M."/>
            <person name="Berrin J.G."/>
            <person name="Delaux P.M."/>
            <person name="Dal Grande F."/>
            <person name="Keller J."/>
        </authorList>
    </citation>
    <scope>NUCLEOTIDE SEQUENCE [LARGE SCALE GENOMIC DNA]</scope>
    <source>
        <strain evidence="2 3">SAG 2145</strain>
    </source>
</reference>
<feature type="region of interest" description="Disordered" evidence="1">
    <location>
        <begin position="560"/>
        <end position="586"/>
    </location>
</feature>
<comment type="caution">
    <text evidence="2">The sequence shown here is derived from an EMBL/GenBank/DDBJ whole genome shotgun (WGS) entry which is preliminary data.</text>
</comment>
<feature type="compositionally biased region" description="Low complexity" evidence="1">
    <location>
        <begin position="70"/>
        <end position="88"/>
    </location>
</feature>
<feature type="compositionally biased region" description="Basic residues" evidence="1">
    <location>
        <begin position="1"/>
        <end position="12"/>
    </location>
</feature>
<dbReference type="SUPFAM" id="SSF55961">
    <property type="entry name" value="Bet v1-like"/>
    <property type="match status" value="1"/>
</dbReference>
<evidence type="ECO:0000313" key="3">
    <source>
        <dbReference type="Proteomes" id="UP001438707"/>
    </source>
</evidence>
<feature type="region of interest" description="Disordered" evidence="1">
    <location>
        <begin position="125"/>
        <end position="144"/>
    </location>
</feature>
<keyword evidence="3" id="KW-1185">Reference proteome</keyword>
<feature type="compositionally biased region" description="Polar residues" evidence="1">
    <location>
        <begin position="254"/>
        <end position="271"/>
    </location>
</feature>
<name>A0AAW1SAS2_9CHLO</name>
<feature type="compositionally biased region" description="Low complexity" evidence="1">
    <location>
        <begin position="388"/>
        <end position="397"/>
    </location>
</feature>
<protein>
    <recommendedName>
        <fullName evidence="4">START domain-containing protein</fullName>
    </recommendedName>
</protein>
<dbReference type="EMBL" id="JALJOS010000002">
    <property type="protein sequence ID" value="KAK9842694.1"/>
    <property type="molecule type" value="Genomic_DNA"/>
</dbReference>
<evidence type="ECO:0000313" key="2">
    <source>
        <dbReference type="EMBL" id="KAK9842694.1"/>
    </source>
</evidence>
<feature type="region of interest" description="Disordered" evidence="1">
    <location>
        <begin position="249"/>
        <end position="271"/>
    </location>
</feature>
<dbReference type="AlphaFoldDB" id="A0AAW1SAS2"/>
<organism evidence="2 3">
    <name type="scientific">Apatococcus lobatus</name>
    <dbReference type="NCBI Taxonomy" id="904363"/>
    <lineage>
        <taxon>Eukaryota</taxon>
        <taxon>Viridiplantae</taxon>
        <taxon>Chlorophyta</taxon>
        <taxon>core chlorophytes</taxon>
        <taxon>Trebouxiophyceae</taxon>
        <taxon>Chlorellales</taxon>
        <taxon>Chlorellaceae</taxon>
        <taxon>Apatococcus</taxon>
    </lineage>
</organism>
<dbReference type="Proteomes" id="UP001438707">
    <property type="component" value="Unassembled WGS sequence"/>
</dbReference>
<dbReference type="Gene3D" id="3.30.530.20">
    <property type="match status" value="1"/>
</dbReference>